<organism evidence="1 2">
    <name type="scientific">Peronosclerospora sorghi</name>
    <dbReference type="NCBI Taxonomy" id="230839"/>
    <lineage>
        <taxon>Eukaryota</taxon>
        <taxon>Sar</taxon>
        <taxon>Stramenopiles</taxon>
        <taxon>Oomycota</taxon>
        <taxon>Peronosporomycetes</taxon>
        <taxon>Peronosporales</taxon>
        <taxon>Peronosporaceae</taxon>
        <taxon>Peronosclerospora</taxon>
    </lineage>
</organism>
<sequence>MELLFVFLVVASTLCQSEGLALAVDKFNLTNASECQRHLRAAVQPLTSAVFEPVFKGLPFNYDAFKAVMSEKLKKFTLPKVLEQKKRPRYVSFDDPGFMSLFSDEFKADVSSNVDKDWHEIIYYLAVLEVADGSTWKAASLINRAMNKNYFVDKETAAKMERGQFFFVPSCRIS</sequence>
<gene>
    <name evidence="1" type="ORF">PsorP6_016479</name>
</gene>
<dbReference type="Proteomes" id="UP001163321">
    <property type="component" value="Chromosome 8"/>
</dbReference>
<dbReference type="EMBL" id="CM047587">
    <property type="protein sequence ID" value="KAI9908812.1"/>
    <property type="molecule type" value="Genomic_DNA"/>
</dbReference>
<comment type="caution">
    <text evidence="1">The sequence shown here is derived from an EMBL/GenBank/DDBJ whole genome shotgun (WGS) entry which is preliminary data.</text>
</comment>
<keyword evidence="2" id="KW-1185">Reference proteome</keyword>
<accession>A0ACC0VQQ8</accession>
<name>A0ACC0VQQ8_9STRA</name>
<evidence type="ECO:0000313" key="1">
    <source>
        <dbReference type="EMBL" id="KAI9908812.1"/>
    </source>
</evidence>
<evidence type="ECO:0000313" key="2">
    <source>
        <dbReference type="Proteomes" id="UP001163321"/>
    </source>
</evidence>
<reference evidence="1 2" key="1">
    <citation type="journal article" date="2022" name="bioRxiv">
        <title>The genome of the oomycete Peronosclerospora sorghi, a cosmopolitan pathogen of maize and sorghum, is inflated with dispersed pseudogenes.</title>
        <authorList>
            <person name="Fletcher K."/>
            <person name="Martin F."/>
            <person name="Isakeit T."/>
            <person name="Cavanaugh K."/>
            <person name="Magill C."/>
            <person name="Michelmore R."/>
        </authorList>
    </citation>
    <scope>NUCLEOTIDE SEQUENCE [LARGE SCALE GENOMIC DNA]</scope>
    <source>
        <strain evidence="1">P6</strain>
    </source>
</reference>
<proteinExistence type="predicted"/>
<protein>
    <submittedName>
        <fullName evidence="1">Uncharacterized protein</fullName>
    </submittedName>
</protein>